<name>A0A7R9C9I9_TIMCR</name>
<dbReference type="PRINTS" id="PR00261">
    <property type="entry name" value="LDLRECEPTOR"/>
</dbReference>
<evidence type="ECO:0000256" key="6">
    <source>
        <dbReference type="ARBA" id="ARBA00023136"/>
    </source>
</evidence>
<dbReference type="AlphaFoldDB" id="A0A7R9C9I9"/>
<evidence type="ECO:0000256" key="7">
    <source>
        <dbReference type="ARBA" id="ARBA00023157"/>
    </source>
</evidence>
<evidence type="ECO:0000256" key="2">
    <source>
        <dbReference type="ARBA" id="ARBA00004308"/>
    </source>
</evidence>
<keyword evidence="8" id="KW-0675">Receptor</keyword>
<keyword evidence="3" id="KW-0812">Transmembrane</keyword>
<keyword evidence="6" id="KW-0472">Membrane</keyword>
<keyword evidence="4" id="KW-0677">Repeat</keyword>
<feature type="disulfide bond" evidence="10">
    <location>
        <begin position="83"/>
        <end position="95"/>
    </location>
</feature>
<dbReference type="SUPFAM" id="SSF57424">
    <property type="entry name" value="LDL receptor-like module"/>
    <property type="match status" value="3"/>
</dbReference>
<feature type="disulfide bond" evidence="10">
    <location>
        <begin position="178"/>
        <end position="193"/>
    </location>
</feature>
<feature type="disulfide bond" evidence="10">
    <location>
        <begin position="159"/>
        <end position="171"/>
    </location>
</feature>
<organism evidence="11">
    <name type="scientific">Timema cristinae</name>
    <name type="common">Walking stick</name>
    <dbReference type="NCBI Taxonomy" id="61476"/>
    <lineage>
        <taxon>Eukaryota</taxon>
        <taxon>Metazoa</taxon>
        <taxon>Ecdysozoa</taxon>
        <taxon>Arthropoda</taxon>
        <taxon>Hexapoda</taxon>
        <taxon>Insecta</taxon>
        <taxon>Pterygota</taxon>
        <taxon>Neoptera</taxon>
        <taxon>Polyneoptera</taxon>
        <taxon>Phasmatodea</taxon>
        <taxon>Timematodea</taxon>
        <taxon>Timematoidea</taxon>
        <taxon>Timematidae</taxon>
        <taxon>Timema</taxon>
    </lineage>
</organism>
<keyword evidence="9" id="KW-0325">Glycoprotein</keyword>
<dbReference type="InterPro" id="IPR036055">
    <property type="entry name" value="LDL_receptor-like_sf"/>
</dbReference>
<proteinExistence type="predicted"/>
<dbReference type="CDD" id="cd00112">
    <property type="entry name" value="LDLa"/>
    <property type="match status" value="3"/>
</dbReference>
<dbReference type="PANTHER" id="PTHR24270">
    <property type="entry name" value="LOW-DENSITY LIPOPROTEIN RECEPTOR-RELATED"/>
    <property type="match status" value="1"/>
</dbReference>
<gene>
    <name evidence="11" type="ORF">TCEB3V08_LOCUS282</name>
</gene>
<dbReference type="SMART" id="SM00192">
    <property type="entry name" value="LDLa"/>
    <property type="match status" value="3"/>
</dbReference>
<dbReference type="InterPro" id="IPR023415">
    <property type="entry name" value="LDLR_class-A_CS"/>
</dbReference>
<dbReference type="PROSITE" id="PS01209">
    <property type="entry name" value="LDLRA_1"/>
    <property type="match status" value="2"/>
</dbReference>
<feature type="disulfide bond" evidence="10">
    <location>
        <begin position="129"/>
        <end position="147"/>
    </location>
</feature>
<evidence type="ECO:0000256" key="4">
    <source>
        <dbReference type="ARBA" id="ARBA00022737"/>
    </source>
</evidence>
<sequence>MIVYEKSENNEKGVTLVLDWPADDGEIGVRIPVGSTEAGLDAEEGETPSGAGYRGRNTPGVDQLLLICLVPALGFAYSERPSCGSDEFRCNDGRCIDDFRRCDYIMDCTSGEDEANCPNIKCKDHQFRCRDGTCIDASLKCNNVTDCPNDNFDELYCPCTADQFECTNRHCIPRSRKCDGYNDCQDGSDESDCRMHPFVYG</sequence>
<accession>A0A7R9C9I9</accession>
<evidence type="ECO:0000256" key="3">
    <source>
        <dbReference type="ARBA" id="ARBA00022692"/>
    </source>
</evidence>
<dbReference type="GO" id="GO:0005886">
    <property type="term" value="C:plasma membrane"/>
    <property type="evidence" value="ECO:0007669"/>
    <property type="project" value="TreeGrafter"/>
</dbReference>
<comment type="caution">
    <text evidence="10">Lacks conserved residue(s) required for the propagation of feature annotation.</text>
</comment>
<dbReference type="Pfam" id="PF00057">
    <property type="entry name" value="Ldl_recept_a"/>
    <property type="match status" value="3"/>
</dbReference>
<evidence type="ECO:0000256" key="8">
    <source>
        <dbReference type="ARBA" id="ARBA00023170"/>
    </source>
</evidence>
<dbReference type="GO" id="GO:0016192">
    <property type="term" value="P:vesicle-mediated transport"/>
    <property type="evidence" value="ECO:0007669"/>
    <property type="project" value="UniProtKB-ARBA"/>
</dbReference>
<feature type="disulfide bond" evidence="10">
    <location>
        <begin position="166"/>
        <end position="184"/>
    </location>
</feature>
<evidence type="ECO:0000256" key="10">
    <source>
        <dbReference type="PROSITE-ProRule" id="PRU00124"/>
    </source>
</evidence>
<comment type="subcellular location">
    <subcellularLocation>
        <location evidence="2">Endomembrane system</location>
    </subcellularLocation>
    <subcellularLocation>
        <location evidence="1">Membrane</location>
        <topology evidence="1">Single-pass membrane protein</topology>
    </subcellularLocation>
</comment>
<dbReference type="GO" id="GO:0012505">
    <property type="term" value="C:endomembrane system"/>
    <property type="evidence" value="ECO:0007669"/>
    <property type="project" value="UniProtKB-SubCell"/>
</dbReference>
<dbReference type="InterPro" id="IPR002172">
    <property type="entry name" value="LDrepeatLR_classA_rpt"/>
</dbReference>
<dbReference type="Gene3D" id="4.10.400.10">
    <property type="entry name" value="Low-density Lipoprotein Receptor"/>
    <property type="match status" value="3"/>
</dbReference>
<dbReference type="EMBL" id="OC316512">
    <property type="protein sequence ID" value="CAD7392248.1"/>
    <property type="molecule type" value="Genomic_DNA"/>
</dbReference>
<feature type="disulfide bond" evidence="10">
    <location>
        <begin position="102"/>
        <end position="117"/>
    </location>
</feature>
<dbReference type="PANTHER" id="PTHR24270:SF61">
    <property type="entry name" value="EGF-LIKE DOMAIN-CONTAINING PROTEIN"/>
    <property type="match status" value="1"/>
</dbReference>
<keyword evidence="7 10" id="KW-1015">Disulfide bond</keyword>
<feature type="disulfide bond" evidence="10">
    <location>
        <begin position="90"/>
        <end position="108"/>
    </location>
</feature>
<protein>
    <submittedName>
        <fullName evidence="11">Uncharacterized protein</fullName>
    </submittedName>
</protein>
<feature type="disulfide bond" evidence="10">
    <location>
        <begin position="122"/>
        <end position="134"/>
    </location>
</feature>
<dbReference type="InterPro" id="IPR050685">
    <property type="entry name" value="LDLR"/>
</dbReference>
<evidence type="ECO:0000313" key="11">
    <source>
        <dbReference type="EMBL" id="CAD7392248.1"/>
    </source>
</evidence>
<keyword evidence="5" id="KW-1133">Transmembrane helix</keyword>
<evidence type="ECO:0000256" key="5">
    <source>
        <dbReference type="ARBA" id="ARBA00022989"/>
    </source>
</evidence>
<dbReference type="PROSITE" id="PS50068">
    <property type="entry name" value="LDLRA_2"/>
    <property type="match status" value="3"/>
</dbReference>
<dbReference type="FunFam" id="4.10.400.10:FF:000045">
    <property type="entry name" value="Low-density lipoprotein receptor-related protein 2"/>
    <property type="match status" value="1"/>
</dbReference>
<reference evidence="11" key="1">
    <citation type="submission" date="2020-11" db="EMBL/GenBank/DDBJ databases">
        <authorList>
            <person name="Tran Van P."/>
        </authorList>
    </citation>
    <scope>NUCLEOTIDE SEQUENCE</scope>
</reference>
<evidence type="ECO:0000256" key="1">
    <source>
        <dbReference type="ARBA" id="ARBA00004167"/>
    </source>
</evidence>
<evidence type="ECO:0000256" key="9">
    <source>
        <dbReference type="ARBA" id="ARBA00023180"/>
    </source>
</evidence>